<dbReference type="InterPro" id="IPR011059">
    <property type="entry name" value="Metal-dep_hydrolase_composite"/>
</dbReference>
<dbReference type="SUPFAM" id="SSF51556">
    <property type="entry name" value="Metallo-dependent hydrolases"/>
    <property type="match status" value="2"/>
</dbReference>
<dbReference type="SUPFAM" id="SSF51338">
    <property type="entry name" value="Composite domain of metallo-dependent hydrolases"/>
    <property type="match status" value="2"/>
</dbReference>
<dbReference type="STRING" id="51028.A0A0N4USZ4"/>
<dbReference type="PANTHER" id="PTHR11647:SF74">
    <property type="entry name" value="PROTEIN UNC-33"/>
    <property type="match status" value="1"/>
</dbReference>
<evidence type="ECO:0000313" key="6">
    <source>
        <dbReference type="Proteomes" id="UP000274131"/>
    </source>
</evidence>
<protein>
    <submittedName>
        <fullName evidence="7">Amidohydro-rel domain-containing protein</fullName>
    </submittedName>
</protein>
<evidence type="ECO:0000259" key="4">
    <source>
        <dbReference type="Pfam" id="PF01979"/>
    </source>
</evidence>
<dbReference type="Pfam" id="PF01979">
    <property type="entry name" value="Amidohydro_1"/>
    <property type="match status" value="1"/>
</dbReference>
<evidence type="ECO:0000256" key="1">
    <source>
        <dbReference type="ARBA" id="ARBA00008829"/>
    </source>
</evidence>
<evidence type="ECO:0000313" key="7">
    <source>
        <dbReference type="WBParaSite" id="EVEC_0000029801-mRNA-1"/>
    </source>
</evidence>
<dbReference type="PANTHER" id="PTHR11647">
    <property type="entry name" value="HYDRANTOINASE/DIHYDROPYRIMIDINASE FAMILY MEMBER"/>
    <property type="match status" value="1"/>
</dbReference>
<dbReference type="FunFam" id="3.20.20.140:FF:000076">
    <property type="entry name" value="Dihydropyrimidinase like 2"/>
    <property type="match status" value="1"/>
</dbReference>
<dbReference type="InterPro" id="IPR006680">
    <property type="entry name" value="Amidohydro-rel"/>
</dbReference>
<evidence type="ECO:0000256" key="3">
    <source>
        <dbReference type="SAM" id="Phobius"/>
    </source>
</evidence>
<dbReference type="InterPro" id="IPR050378">
    <property type="entry name" value="Metallo-dep_Hydrolases_sf"/>
</dbReference>
<dbReference type="InterPro" id="IPR032466">
    <property type="entry name" value="Metal_Hydrolase"/>
</dbReference>
<reference evidence="5 6" key="2">
    <citation type="submission" date="2018-10" db="EMBL/GenBank/DDBJ databases">
        <authorList>
            <consortium name="Pathogen Informatics"/>
        </authorList>
    </citation>
    <scope>NUCLEOTIDE SEQUENCE [LARGE SCALE GENOMIC DNA]</scope>
</reference>
<dbReference type="Gene3D" id="3.20.20.140">
    <property type="entry name" value="Metal-dependent hydrolases"/>
    <property type="match status" value="2"/>
</dbReference>
<feature type="region of interest" description="Disordered" evidence="2">
    <location>
        <begin position="567"/>
        <end position="608"/>
    </location>
</feature>
<keyword evidence="3" id="KW-0472">Membrane</keyword>
<feature type="transmembrane region" description="Helical" evidence="3">
    <location>
        <begin position="15"/>
        <end position="31"/>
    </location>
</feature>
<name>A0A0N4USZ4_ENTVE</name>
<dbReference type="EMBL" id="UXUI01000138">
    <property type="protein sequence ID" value="VDD85066.1"/>
    <property type="molecule type" value="Genomic_DNA"/>
</dbReference>
<sequence length="705" mass="76550">MHFADVDDDDDDDDGVVVVDLVVVVLISLFLRPTHSRNTRHPIFVSACVSVCVMHVLLSLSTLSLAKALVGYSIWAMVVTVDSVSNITAGLSSRSLRLFWVNSYFLLLLKGFFCRQVSSSLTAPPSATVIEANGKLLLPAGIDVHTHFSAPNCVDNFEVGSKAALAGGTATVVDAVLPTEGESLLSAYDRVRKAGEAQSLCNFALSVVIVKWDDSVKKEMSRLVKDKGVNSFIIDIHSDDGLYQAFEHCKTLGVLARIFPENKNIVSLLEKKMLALGVTGPEGYLQARPEMLEAEYIDRASILAQLTNCPLSVVGLSSIEARNAVMRSRSNSLLFPEVAVAALASDGTHYFNKCIQHASAHLTKSPLRLDPRTSSLLVDCFASCPLCVCVSDHCGHRERGSGDFTHLALGVAAVEERMCVLWEKAVYSGRIDPMRFVAITSSNAAKMFNLYPKKGRIAVGADADLVVWDPNMKRKFSAKTQQSRSEFSIFESQSVHAGPVTTICAGRVAFNSGKVCFMEFSLVFFFFFLLNLKIAMNTIFKARYGTWQFHCTNTTFALHLTSAEKVDRGDQSNGSSRSRDSPATNVSMGRNQFESSFSPSGSHMEDGRGVRVSTKIINPPGGRSTGFCAVGADLELPKNIEKTVDAKGCYVMPGGIDPHTHLQAPFMGQVSCDDFNIGSQAALAGGTTMVLLKLNYFTFFLLICG</sequence>
<dbReference type="Proteomes" id="UP000274131">
    <property type="component" value="Unassembled WGS sequence"/>
</dbReference>
<feature type="transmembrane region" description="Helical" evidence="3">
    <location>
        <begin position="43"/>
        <end position="63"/>
    </location>
</feature>
<keyword evidence="3" id="KW-1133">Transmembrane helix</keyword>
<gene>
    <name evidence="5" type="ORF">EVEC_LOCUS209</name>
</gene>
<dbReference type="AlphaFoldDB" id="A0A0N4USZ4"/>
<evidence type="ECO:0000313" key="5">
    <source>
        <dbReference type="EMBL" id="VDD85066.1"/>
    </source>
</evidence>
<dbReference type="GO" id="GO:0005829">
    <property type="term" value="C:cytosol"/>
    <property type="evidence" value="ECO:0007669"/>
    <property type="project" value="TreeGrafter"/>
</dbReference>
<dbReference type="WBParaSite" id="EVEC_0000029801-mRNA-1">
    <property type="protein sequence ID" value="EVEC_0000029801-mRNA-1"/>
    <property type="gene ID" value="EVEC_0000029801"/>
</dbReference>
<dbReference type="GO" id="GO:0004157">
    <property type="term" value="F:dihydropyrimidinase activity"/>
    <property type="evidence" value="ECO:0007669"/>
    <property type="project" value="UniProtKB-EC"/>
</dbReference>
<feature type="compositionally biased region" description="Polar residues" evidence="2">
    <location>
        <begin position="571"/>
        <end position="601"/>
    </location>
</feature>
<comment type="similarity">
    <text evidence="1">Belongs to the metallo-dependent hydrolases superfamily. Hydantoinase/dihydropyrimidinase family.</text>
</comment>
<dbReference type="Gene3D" id="2.30.40.10">
    <property type="entry name" value="Urease, subunit C, domain 1"/>
    <property type="match status" value="1"/>
</dbReference>
<proteinExistence type="inferred from homology"/>
<dbReference type="OrthoDB" id="10258955at2759"/>
<organism evidence="7">
    <name type="scientific">Enterobius vermicularis</name>
    <name type="common">Human pinworm</name>
    <dbReference type="NCBI Taxonomy" id="51028"/>
    <lineage>
        <taxon>Eukaryota</taxon>
        <taxon>Metazoa</taxon>
        <taxon>Ecdysozoa</taxon>
        <taxon>Nematoda</taxon>
        <taxon>Chromadorea</taxon>
        <taxon>Rhabditida</taxon>
        <taxon>Spirurina</taxon>
        <taxon>Oxyuridomorpha</taxon>
        <taxon>Oxyuroidea</taxon>
        <taxon>Oxyuridae</taxon>
        <taxon>Enterobius</taxon>
    </lineage>
</organism>
<keyword evidence="6" id="KW-1185">Reference proteome</keyword>
<accession>A0A0N4USZ4</accession>
<evidence type="ECO:0000256" key="2">
    <source>
        <dbReference type="SAM" id="MobiDB-lite"/>
    </source>
</evidence>
<keyword evidence="3" id="KW-0812">Transmembrane</keyword>
<feature type="domain" description="Amidohydrolase-related" evidence="4">
    <location>
        <begin position="390"/>
        <end position="508"/>
    </location>
</feature>
<reference evidence="7" key="1">
    <citation type="submission" date="2017-02" db="UniProtKB">
        <authorList>
            <consortium name="WormBaseParasite"/>
        </authorList>
    </citation>
    <scope>IDENTIFICATION</scope>
</reference>